<dbReference type="RefSeq" id="WP_198866524.1">
    <property type="nucleotide sequence ID" value="NZ_CP066310.1"/>
</dbReference>
<evidence type="ECO:0000313" key="1">
    <source>
        <dbReference type="EMBL" id="QQE87912.1"/>
    </source>
</evidence>
<protein>
    <submittedName>
        <fullName evidence="1">Uncharacterized protein</fullName>
    </submittedName>
</protein>
<dbReference type="AlphaFoldDB" id="A0AAQ0BY15"/>
<name>A0AAQ0BY15_9GAMM</name>
<organism evidence="1 2">
    <name type="scientific">Azotobacter chroococcum</name>
    <dbReference type="NCBI Taxonomy" id="353"/>
    <lineage>
        <taxon>Bacteria</taxon>
        <taxon>Pseudomonadati</taxon>
        <taxon>Pseudomonadota</taxon>
        <taxon>Gammaproteobacteria</taxon>
        <taxon>Pseudomonadales</taxon>
        <taxon>Pseudomonadaceae</taxon>
        <taxon>Azotobacter</taxon>
    </lineage>
</organism>
<gene>
    <name evidence="1" type="ORF">GKQ51_16830</name>
</gene>
<proteinExistence type="predicted"/>
<accession>A0AAQ0BY15</accession>
<reference evidence="1 2" key="1">
    <citation type="submission" date="2020-12" db="EMBL/GenBank/DDBJ databases">
        <title>Genomic Analysis and Response surface optimization of nitrogen-fixing conditions for A. chroococcum strain HR1, Isolation from rhizosphere soil.</title>
        <authorList>
            <person name="Li J."/>
            <person name="Yang H."/>
            <person name="Liu H."/>
            <person name="Wang C."/>
            <person name="Tian Y."/>
            <person name="Lu X.Y."/>
        </authorList>
    </citation>
    <scope>NUCLEOTIDE SEQUENCE [LARGE SCALE GENOMIC DNA]</scope>
    <source>
        <strain evidence="1 2">HR1</strain>
    </source>
</reference>
<dbReference type="Proteomes" id="UP000596192">
    <property type="component" value="Chromosome"/>
</dbReference>
<evidence type="ECO:0000313" key="2">
    <source>
        <dbReference type="Proteomes" id="UP000596192"/>
    </source>
</evidence>
<sequence length="126" mass="13785">MPNDAHLEQLTRAITTRAGLSFTGYTADEDPRFINWAPARVPPQPNQWNIEHRLGESLLEEVRTLHAVDEVEAFEAIQFALMSPYWKTGGAGAECGFATGLAALAVVGMRALRAGAEPFDPEAFED</sequence>
<dbReference type="EMBL" id="CP066310">
    <property type="protein sequence ID" value="QQE87912.1"/>
    <property type="molecule type" value="Genomic_DNA"/>
</dbReference>